<name>A0A0C3NEA4_PISTI</name>
<evidence type="ECO:0000313" key="2">
    <source>
        <dbReference type="Proteomes" id="UP000054217"/>
    </source>
</evidence>
<sequence>MIPSVSSIIHPGVISSVPSLPPALIAYATIPLPMSPLFLEAAESADALDESDLLKWEREPPYTYAEPDPTPEEQRFTRNLVDVMLGRRARLLGEADTHRAKHLENRDHQQVFTELMGNIAEKLVRWSAVYDTIGGPGMSDDHNIRMAACWLQWQAQDIYHITQEALELENGRDRHAGSS</sequence>
<accession>A0A0C3NEA4</accession>
<reference evidence="2" key="2">
    <citation type="submission" date="2015-01" db="EMBL/GenBank/DDBJ databases">
        <title>Evolutionary Origins and Diversification of the Mycorrhizal Mutualists.</title>
        <authorList>
            <consortium name="DOE Joint Genome Institute"/>
            <consortium name="Mycorrhizal Genomics Consortium"/>
            <person name="Kohler A."/>
            <person name="Kuo A."/>
            <person name="Nagy L.G."/>
            <person name="Floudas D."/>
            <person name="Copeland A."/>
            <person name="Barry K.W."/>
            <person name="Cichocki N."/>
            <person name="Veneault-Fourrey C."/>
            <person name="LaButti K."/>
            <person name="Lindquist E.A."/>
            <person name="Lipzen A."/>
            <person name="Lundell T."/>
            <person name="Morin E."/>
            <person name="Murat C."/>
            <person name="Riley R."/>
            <person name="Ohm R."/>
            <person name="Sun H."/>
            <person name="Tunlid A."/>
            <person name="Henrissat B."/>
            <person name="Grigoriev I.V."/>
            <person name="Hibbett D.S."/>
            <person name="Martin F."/>
        </authorList>
    </citation>
    <scope>NUCLEOTIDE SEQUENCE [LARGE SCALE GENOMIC DNA]</scope>
    <source>
        <strain evidence="2">Marx 270</strain>
    </source>
</reference>
<dbReference type="AlphaFoldDB" id="A0A0C3NEA4"/>
<proteinExistence type="predicted"/>
<gene>
    <name evidence="1" type="ORF">M404DRAFT_155303</name>
</gene>
<dbReference type="InParanoid" id="A0A0C3NEA4"/>
<evidence type="ECO:0000313" key="1">
    <source>
        <dbReference type="EMBL" id="KIN99429.1"/>
    </source>
</evidence>
<protein>
    <submittedName>
        <fullName evidence="1">Uncharacterized protein</fullName>
    </submittedName>
</protein>
<keyword evidence="2" id="KW-1185">Reference proteome</keyword>
<reference evidence="1 2" key="1">
    <citation type="submission" date="2014-04" db="EMBL/GenBank/DDBJ databases">
        <authorList>
            <consortium name="DOE Joint Genome Institute"/>
            <person name="Kuo A."/>
            <person name="Kohler A."/>
            <person name="Costa M.D."/>
            <person name="Nagy L.G."/>
            <person name="Floudas D."/>
            <person name="Copeland A."/>
            <person name="Barry K.W."/>
            <person name="Cichocki N."/>
            <person name="Veneault-Fourrey C."/>
            <person name="LaButti K."/>
            <person name="Lindquist E.A."/>
            <person name="Lipzen A."/>
            <person name="Lundell T."/>
            <person name="Morin E."/>
            <person name="Murat C."/>
            <person name="Sun H."/>
            <person name="Tunlid A."/>
            <person name="Henrissat B."/>
            <person name="Grigoriev I.V."/>
            <person name="Hibbett D.S."/>
            <person name="Martin F."/>
            <person name="Nordberg H.P."/>
            <person name="Cantor M.N."/>
            <person name="Hua S.X."/>
        </authorList>
    </citation>
    <scope>NUCLEOTIDE SEQUENCE [LARGE SCALE GENOMIC DNA]</scope>
    <source>
        <strain evidence="1 2">Marx 270</strain>
    </source>
</reference>
<dbReference type="Proteomes" id="UP000054217">
    <property type="component" value="Unassembled WGS sequence"/>
</dbReference>
<organism evidence="1 2">
    <name type="scientific">Pisolithus tinctorius Marx 270</name>
    <dbReference type="NCBI Taxonomy" id="870435"/>
    <lineage>
        <taxon>Eukaryota</taxon>
        <taxon>Fungi</taxon>
        <taxon>Dikarya</taxon>
        <taxon>Basidiomycota</taxon>
        <taxon>Agaricomycotina</taxon>
        <taxon>Agaricomycetes</taxon>
        <taxon>Agaricomycetidae</taxon>
        <taxon>Boletales</taxon>
        <taxon>Sclerodermatineae</taxon>
        <taxon>Pisolithaceae</taxon>
        <taxon>Pisolithus</taxon>
    </lineage>
</organism>
<dbReference type="OrthoDB" id="2663472at2759"/>
<dbReference type="EMBL" id="KN832005">
    <property type="protein sequence ID" value="KIN99429.1"/>
    <property type="molecule type" value="Genomic_DNA"/>
</dbReference>
<dbReference type="HOGENOM" id="CLU_103464_1_0_1"/>